<organism evidence="1 2">
    <name type="scientific">Candidatus Methanofastidiosum methylothiophilum</name>
    <dbReference type="NCBI Taxonomy" id="1705564"/>
    <lineage>
        <taxon>Archaea</taxon>
        <taxon>Methanobacteriati</taxon>
        <taxon>Methanobacteriota</taxon>
        <taxon>Stenosarchaea group</taxon>
        <taxon>Candidatus Methanofastidiosia</taxon>
        <taxon>Candidatus Methanofastidiosales</taxon>
        <taxon>Candidatus Methanofastidiosaceae</taxon>
        <taxon>Candidatus Methanofastidiosum</taxon>
    </lineage>
</organism>
<proteinExistence type="predicted"/>
<dbReference type="AlphaFoldDB" id="A0A150IWP0"/>
<comment type="caution">
    <text evidence="1">The sequence shown here is derived from an EMBL/GenBank/DDBJ whole genome shotgun (WGS) entry which is preliminary data.</text>
</comment>
<evidence type="ECO:0000313" key="1">
    <source>
        <dbReference type="EMBL" id="KYC49332.1"/>
    </source>
</evidence>
<dbReference type="CDD" id="cd01029">
    <property type="entry name" value="TOPRIM_primases"/>
    <property type="match status" value="1"/>
</dbReference>
<name>A0A150IWP0_9EURY</name>
<sequence length="301" mass="35301">MSLLKNLIEEDFGIIGNNRWFRSEEHDSLVYDAERDTFYWNKHGVAGDAFVYLTQIRGMSPHDAKEYIKVNGDFGTFIVQVKNGQETYKYPGLVNSFHQALKYVDKSFFYARTITDETIDRFQLGYWKGFYTIPIFQDGLFVQVILRKDYPKKLIRKYYSTGETYLYNSDTLKYTKTVYITESPISAIILEQNGLPSVSHDGGAQGFKKEWFKYFLYQTQIIILGDNDQAGISGAIRTAKILGVNRCKIYCFENQVEKYGADDFFIDEHTKDELIKEVEENGFFSYERPEYDKRAKYEYRD</sequence>
<dbReference type="Pfam" id="PF13155">
    <property type="entry name" value="Toprim_2"/>
    <property type="match status" value="1"/>
</dbReference>
<dbReference type="Proteomes" id="UP000075398">
    <property type="component" value="Unassembled WGS sequence"/>
</dbReference>
<dbReference type="SUPFAM" id="SSF56731">
    <property type="entry name" value="DNA primase core"/>
    <property type="match status" value="1"/>
</dbReference>
<gene>
    <name evidence="1" type="ORF">AMQ22_01664</name>
</gene>
<evidence type="ECO:0000313" key="2">
    <source>
        <dbReference type="Proteomes" id="UP000075398"/>
    </source>
</evidence>
<dbReference type="SUPFAM" id="SSF57783">
    <property type="entry name" value="Zinc beta-ribbon"/>
    <property type="match status" value="1"/>
</dbReference>
<accession>A0A150IWP0</accession>
<evidence type="ECO:0008006" key="3">
    <source>
        <dbReference type="Google" id="ProtNLM"/>
    </source>
</evidence>
<dbReference type="EMBL" id="LNGC01000099">
    <property type="protein sequence ID" value="KYC49332.1"/>
    <property type="molecule type" value="Genomic_DNA"/>
</dbReference>
<dbReference type="InterPro" id="IPR034154">
    <property type="entry name" value="TOPRIM_DnaG/twinkle"/>
</dbReference>
<dbReference type="Gene3D" id="3.40.1360.10">
    <property type="match status" value="1"/>
</dbReference>
<protein>
    <recommendedName>
        <fullName evidence="3">DNA primase</fullName>
    </recommendedName>
</protein>
<reference evidence="1 2" key="1">
    <citation type="journal article" date="2016" name="ISME J.">
        <title>Chasing the elusive Euryarchaeota class WSA2: genomes reveal a uniquely fastidious methyl-reducing methanogen.</title>
        <authorList>
            <person name="Nobu M.K."/>
            <person name="Narihiro T."/>
            <person name="Kuroda K."/>
            <person name="Mei R."/>
            <person name="Liu W.T."/>
        </authorList>
    </citation>
    <scope>NUCLEOTIDE SEQUENCE [LARGE SCALE GENOMIC DNA]</scope>
    <source>
        <strain evidence="1">U1lsi0528_Bin055</strain>
    </source>
</reference>